<feature type="domain" description="AMP-dependent synthetase/ligase" evidence="4">
    <location>
        <begin position="21"/>
        <end position="248"/>
    </location>
</feature>
<evidence type="ECO:0000256" key="3">
    <source>
        <dbReference type="ARBA" id="ARBA00026121"/>
    </source>
</evidence>
<keyword evidence="1" id="KW-0436">Ligase</keyword>
<dbReference type="InterPro" id="IPR042099">
    <property type="entry name" value="ANL_N_sf"/>
</dbReference>
<dbReference type="Proteomes" id="UP000046393">
    <property type="component" value="Unplaced"/>
</dbReference>
<evidence type="ECO:0000256" key="2">
    <source>
        <dbReference type="ARBA" id="ARBA00022832"/>
    </source>
</evidence>
<proteinExistence type="predicted"/>
<keyword evidence="2" id="KW-0443">Lipid metabolism</keyword>
<dbReference type="GO" id="GO:0004467">
    <property type="term" value="F:long-chain fatty acid-CoA ligase activity"/>
    <property type="evidence" value="ECO:0007669"/>
    <property type="project" value="UniProtKB-EC"/>
</dbReference>
<dbReference type="Pfam" id="PF00501">
    <property type="entry name" value="AMP-binding"/>
    <property type="match status" value="1"/>
</dbReference>
<keyword evidence="5" id="KW-1185">Reference proteome</keyword>
<accession>A0A0N5AS76</accession>
<sequence length="399" mass="45288">MSVANSFIYAVYIATNSQLSGILLQDIYFSYLPLAHMYERIMIYSVFKNGAQLGFYHGDIRQMMADAVVLKPTVFPLVPRIINRLHDQTVAAYSRNVFFKITIAVKKALMRLYRFNGNAADELLETKKQIIKGYYNDDWFTALLCKPVRQQLGGRVKLMMVGSAPLAGEVLSFARIVTGAVIVEGYGQTECAAVATCSLLHNYTTSHTGVPIYCCKIKLVDVPELNYYVRNGAGEICIKGHNVFQGYFKNEGEYIAPEKIESSYLENEFIAQVFVYGESLKTCLIGIVVPDKSALLRHFGIKKCDNYKQFSRGERTLADRDAQNWKGASLSNRSLNHNLALCNVARESKSQFFQVRDIYVEAELFTVEDNLLTPTMKNKRPQLTKRYQRQLAQLYDNLK</sequence>
<dbReference type="PANTHER" id="PTHR43272">
    <property type="entry name" value="LONG-CHAIN-FATTY-ACID--COA LIGASE"/>
    <property type="match status" value="1"/>
</dbReference>
<dbReference type="GO" id="GO:0005783">
    <property type="term" value="C:endoplasmic reticulum"/>
    <property type="evidence" value="ECO:0007669"/>
    <property type="project" value="TreeGrafter"/>
</dbReference>
<keyword evidence="2" id="KW-0276">Fatty acid metabolism</keyword>
<dbReference type="AlphaFoldDB" id="A0A0N5AS76"/>
<dbReference type="WBParaSite" id="SMUV_0000763301-mRNA-1">
    <property type="protein sequence ID" value="SMUV_0000763301-mRNA-1"/>
    <property type="gene ID" value="SMUV_0000763301"/>
</dbReference>
<dbReference type="InterPro" id="IPR000873">
    <property type="entry name" value="AMP-dep_synth/lig_dom"/>
</dbReference>
<evidence type="ECO:0000313" key="5">
    <source>
        <dbReference type="Proteomes" id="UP000046393"/>
    </source>
</evidence>
<dbReference type="STRING" id="451379.A0A0N5AS76"/>
<protein>
    <recommendedName>
        <fullName evidence="3">long-chain-fatty-acid--CoA ligase</fullName>
        <ecNumber evidence="3">6.2.1.3</ecNumber>
    </recommendedName>
</protein>
<dbReference type="PANTHER" id="PTHR43272:SF107">
    <property type="entry name" value="LONG-CHAIN-FATTY-ACID--COA LIGASE 5"/>
    <property type="match status" value="1"/>
</dbReference>
<dbReference type="Gene3D" id="3.40.50.12780">
    <property type="entry name" value="N-terminal domain of ligase-like"/>
    <property type="match status" value="1"/>
</dbReference>
<organism evidence="5 6">
    <name type="scientific">Syphacia muris</name>
    <dbReference type="NCBI Taxonomy" id="451379"/>
    <lineage>
        <taxon>Eukaryota</taxon>
        <taxon>Metazoa</taxon>
        <taxon>Ecdysozoa</taxon>
        <taxon>Nematoda</taxon>
        <taxon>Chromadorea</taxon>
        <taxon>Rhabditida</taxon>
        <taxon>Spirurina</taxon>
        <taxon>Oxyuridomorpha</taxon>
        <taxon>Oxyuroidea</taxon>
        <taxon>Oxyuridae</taxon>
        <taxon>Syphacia</taxon>
    </lineage>
</organism>
<reference evidence="6" key="1">
    <citation type="submission" date="2017-02" db="UniProtKB">
        <authorList>
            <consortium name="WormBaseParasite"/>
        </authorList>
    </citation>
    <scope>IDENTIFICATION</scope>
</reference>
<evidence type="ECO:0000256" key="1">
    <source>
        <dbReference type="ARBA" id="ARBA00022598"/>
    </source>
</evidence>
<evidence type="ECO:0000259" key="4">
    <source>
        <dbReference type="Pfam" id="PF00501"/>
    </source>
</evidence>
<dbReference type="SUPFAM" id="SSF56801">
    <property type="entry name" value="Acetyl-CoA synthetase-like"/>
    <property type="match status" value="1"/>
</dbReference>
<evidence type="ECO:0000313" key="6">
    <source>
        <dbReference type="WBParaSite" id="SMUV_0000763301-mRNA-1"/>
    </source>
</evidence>
<name>A0A0N5AS76_9BILA</name>
<dbReference type="EC" id="6.2.1.3" evidence="3"/>
<dbReference type="GO" id="GO:0016020">
    <property type="term" value="C:membrane"/>
    <property type="evidence" value="ECO:0007669"/>
    <property type="project" value="TreeGrafter"/>
</dbReference>